<evidence type="ECO:0000313" key="2">
    <source>
        <dbReference type="EMBL" id="OWF36559.1"/>
    </source>
</evidence>
<keyword evidence="3" id="KW-1185">Reference proteome</keyword>
<dbReference type="Gene3D" id="1.20.140.150">
    <property type="match status" value="1"/>
</dbReference>
<proteinExistence type="predicted"/>
<reference evidence="2 3" key="1">
    <citation type="journal article" date="2017" name="Nat. Ecol. Evol.">
        <title>Scallop genome provides insights into evolution of bilaterian karyotype and development.</title>
        <authorList>
            <person name="Wang S."/>
            <person name="Zhang J."/>
            <person name="Jiao W."/>
            <person name="Li J."/>
            <person name="Xun X."/>
            <person name="Sun Y."/>
            <person name="Guo X."/>
            <person name="Huan P."/>
            <person name="Dong B."/>
            <person name="Zhang L."/>
            <person name="Hu X."/>
            <person name="Sun X."/>
            <person name="Wang J."/>
            <person name="Zhao C."/>
            <person name="Wang Y."/>
            <person name="Wang D."/>
            <person name="Huang X."/>
            <person name="Wang R."/>
            <person name="Lv J."/>
            <person name="Li Y."/>
            <person name="Zhang Z."/>
            <person name="Liu B."/>
            <person name="Lu W."/>
            <person name="Hui Y."/>
            <person name="Liang J."/>
            <person name="Zhou Z."/>
            <person name="Hou R."/>
            <person name="Li X."/>
            <person name="Liu Y."/>
            <person name="Li H."/>
            <person name="Ning X."/>
            <person name="Lin Y."/>
            <person name="Zhao L."/>
            <person name="Xing Q."/>
            <person name="Dou J."/>
            <person name="Li Y."/>
            <person name="Mao J."/>
            <person name="Guo H."/>
            <person name="Dou H."/>
            <person name="Li T."/>
            <person name="Mu C."/>
            <person name="Jiang W."/>
            <person name="Fu Q."/>
            <person name="Fu X."/>
            <person name="Miao Y."/>
            <person name="Liu J."/>
            <person name="Yu Q."/>
            <person name="Li R."/>
            <person name="Liao H."/>
            <person name="Li X."/>
            <person name="Kong Y."/>
            <person name="Jiang Z."/>
            <person name="Chourrout D."/>
            <person name="Li R."/>
            <person name="Bao Z."/>
        </authorList>
    </citation>
    <scope>NUCLEOTIDE SEQUENCE [LARGE SCALE GENOMIC DNA]</scope>
    <source>
        <strain evidence="2 3">PY_sf001</strain>
    </source>
</reference>
<feature type="transmembrane region" description="Helical" evidence="1">
    <location>
        <begin position="48"/>
        <end position="69"/>
    </location>
</feature>
<keyword evidence="1" id="KW-1133">Transmembrane helix</keyword>
<evidence type="ECO:0000256" key="1">
    <source>
        <dbReference type="SAM" id="Phobius"/>
    </source>
</evidence>
<name>A0A210PJ98_MIZYE</name>
<dbReference type="EMBL" id="NEDP02076570">
    <property type="protein sequence ID" value="OWF36559.1"/>
    <property type="molecule type" value="Genomic_DNA"/>
</dbReference>
<accession>A0A210PJ98</accession>
<keyword evidence="1" id="KW-0472">Membrane</keyword>
<evidence type="ECO:0000313" key="3">
    <source>
        <dbReference type="Proteomes" id="UP000242188"/>
    </source>
</evidence>
<dbReference type="OrthoDB" id="5917530at2759"/>
<gene>
    <name evidence="2" type="ORF">KP79_PYT03115</name>
</gene>
<organism evidence="2 3">
    <name type="scientific">Mizuhopecten yessoensis</name>
    <name type="common">Japanese scallop</name>
    <name type="synonym">Patinopecten yessoensis</name>
    <dbReference type="NCBI Taxonomy" id="6573"/>
    <lineage>
        <taxon>Eukaryota</taxon>
        <taxon>Metazoa</taxon>
        <taxon>Spiralia</taxon>
        <taxon>Lophotrochozoa</taxon>
        <taxon>Mollusca</taxon>
        <taxon>Bivalvia</taxon>
        <taxon>Autobranchia</taxon>
        <taxon>Pteriomorphia</taxon>
        <taxon>Pectinida</taxon>
        <taxon>Pectinoidea</taxon>
        <taxon>Pectinidae</taxon>
        <taxon>Mizuhopecten</taxon>
    </lineage>
</organism>
<dbReference type="Proteomes" id="UP000242188">
    <property type="component" value="Unassembled WGS sequence"/>
</dbReference>
<dbReference type="AlphaFoldDB" id="A0A210PJ98"/>
<protein>
    <submittedName>
        <fullName evidence="2">Uncharacterized protein</fullName>
    </submittedName>
</protein>
<keyword evidence="1" id="KW-0812">Transmembrane</keyword>
<comment type="caution">
    <text evidence="2">The sequence shown here is derived from an EMBL/GenBank/DDBJ whole genome shotgun (WGS) entry which is preliminary data.</text>
</comment>
<sequence length="133" mass="14265">MPLPFLTNPYISVSESIGTPCLTVSDFGDPGRIEGQETSFAIIKSNRVAAMIPVISLILLTIAAVLSVLGNLRQDIKTLISAVIYILAGKCPTGTFSEYNVRHSTSVMGRAVPAGSEMKIRIRILHTTATFLS</sequence>